<dbReference type="InterPro" id="IPR038726">
    <property type="entry name" value="PDDEXK_AddAB-type"/>
</dbReference>
<keyword evidence="2" id="KW-0347">Helicase</keyword>
<protein>
    <submittedName>
        <fullName evidence="5">Putative RecB family exonuclease</fullName>
    </submittedName>
</protein>
<dbReference type="GO" id="GO:0004527">
    <property type="term" value="F:exonuclease activity"/>
    <property type="evidence" value="ECO:0007669"/>
    <property type="project" value="UniProtKB-KW"/>
</dbReference>
<name>A0A542ZIV9_9MICO</name>
<accession>A0A542ZIV9</accession>
<dbReference type="Proteomes" id="UP000319514">
    <property type="component" value="Unassembled WGS sequence"/>
</dbReference>
<keyword evidence="2" id="KW-0067">ATP-binding</keyword>
<feature type="domain" description="PD-(D/E)XK endonuclease-like" evidence="4">
    <location>
        <begin position="5"/>
        <end position="250"/>
    </location>
</feature>
<dbReference type="OrthoDB" id="9791397at2"/>
<evidence type="ECO:0000259" key="4">
    <source>
        <dbReference type="Pfam" id="PF12705"/>
    </source>
</evidence>
<evidence type="ECO:0000256" key="1">
    <source>
        <dbReference type="ARBA" id="ARBA00022763"/>
    </source>
</evidence>
<reference evidence="5 6" key="1">
    <citation type="submission" date="2019-06" db="EMBL/GenBank/DDBJ databases">
        <title>Sequencing the genomes of 1000 actinobacteria strains.</title>
        <authorList>
            <person name="Klenk H.-P."/>
        </authorList>
    </citation>
    <scope>NUCLEOTIDE SEQUENCE [LARGE SCALE GENOMIC DNA]</scope>
    <source>
        <strain evidence="5 6">DSM 18082</strain>
    </source>
</reference>
<proteinExistence type="predicted"/>
<dbReference type="Pfam" id="PF12705">
    <property type="entry name" value="PDDEXK_1"/>
    <property type="match status" value="1"/>
</dbReference>
<keyword evidence="5" id="KW-0540">Nuclease</keyword>
<keyword evidence="1" id="KW-0227">DNA damage</keyword>
<keyword evidence="3" id="KW-0234">DNA repair</keyword>
<gene>
    <name evidence="5" type="ORF">FB474_1668</name>
</gene>
<dbReference type="Gene3D" id="3.90.320.10">
    <property type="match status" value="1"/>
</dbReference>
<keyword evidence="5" id="KW-0378">Hydrolase</keyword>
<dbReference type="GO" id="GO:0004386">
    <property type="term" value="F:helicase activity"/>
    <property type="evidence" value="ECO:0007669"/>
    <property type="project" value="UniProtKB-KW"/>
</dbReference>
<dbReference type="EMBL" id="VFOQ01000001">
    <property type="protein sequence ID" value="TQL60284.1"/>
    <property type="molecule type" value="Genomic_DNA"/>
</dbReference>
<evidence type="ECO:0000256" key="3">
    <source>
        <dbReference type="ARBA" id="ARBA00023204"/>
    </source>
</evidence>
<sequence length="281" mass="31166">MVAALSPSRASDFMQCPLLYRFRVIDKLPEPPSAAAARGTLVHSVLERLFDLPAPERTLAAAAGLVAPQWEALVAAEPDLASLVDGTSPDALAAWFQESVALIERWFTLEDPTRLEPAERELYVETELDGLTLRGYVDRLDVAPTGEVRVVDYKTGRSPSELFEAKALFQMKFYALVLWRLRGEVPRLLQLVYLGNSEIVRYSPDETDLLATERKLKALWQAIERAASTGDWRPNKSRLCDWCEHRQLCPAWGGTPPPLPEGATVLALDPRASAAVSPTEE</sequence>
<keyword evidence="5" id="KW-0269">Exonuclease</keyword>
<evidence type="ECO:0000313" key="5">
    <source>
        <dbReference type="EMBL" id="TQL60284.1"/>
    </source>
</evidence>
<dbReference type="InterPro" id="IPR011335">
    <property type="entry name" value="Restrct_endonuc-II-like"/>
</dbReference>
<dbReference type="SUPFAM" id="SSF52980">
    <property type="entry name" value="Restriction endonuclease-like"/>
    <property type="match status" value="1"/>
</dbReference>
<keyword evidence="6" id="KW-1185">Reference proteome</keyword>
<organism evidence="5 6">
    <name type="scientific">Oryzihumus leptocrescens</name>
    <dbReference type="NCBI Taxonomy" id="297536"/>
    <lineage>
        <taxon>Bacteria</taxon>
        <taxon>Bacillati</taxon>
        <taxon>Actinomycetota</taxon>
        <taxon>Actinomycetes</taxon>
        <taxon>Micrococcales</taxon>
        <taxon>Intrasporangiaceae</taxon>
        <taxon>Oryzihumus</taxon>
    </lineage>
</organism>
<evidence type="ECO:0000256" key="2">
    <source>
        <dbReference type="ARBA" id="ARBA00022806"/>
    </source>
</evidence>
<keyword evidence="2" id="KW-0547">Nucleotide-binding</keyword>
<comment type="caution">
    <text evidence="5">The sequence shown here is derived from an EMBL/GenBank/DDBJ whole genome shotgun (WGS) entry which is preliminary data.</text>
</comment>
<dbReference type="RefSeq" id="WP_141788205.1">
    <property type="nucleotide sequence ID" value="NZ_BAAAKX010000021.1"/>
</dbReference>
<dbReference type="AlphaFoldDB" id="A0A542ZIV9"/>
<dbReference type="GO" id="GO:0006281">
    <property type="term" value="P:DNA repair"/>
    <property type="evidence" value="ECO:0007669"/>
    <property type="project" value="UniProtKB-KW"/>
</dbReference>
<evidence type="ECO:0000313" key="6">
    <source>
        <dbReference type="Proteomes" id="UP000319514"/>
    </source>
</evidence>
<dbReference type="InterPro" id="IPR011604">
    <property type="entry name" value="PDDEXK-like_dom_sf"/>
</dbReference>